<reference evidence="3" key="1">
    <citation type="submission" date="2018-05" db="EMBL/GenBank/DDBJ databases">
        <authorList>
            <person name="Lanie J.A."/>
            <person name="Ng W.-L."/>
            <person name="Kazmierczak K.M."/>
            <person name="Andrzejewski T.M."/>
            <person name="Davidsen T.M."/>
            <person name="Wayne K.J."/>
            <person name="Tettelin H."/>
            <person name="Glass J.I."/>
            <person name="Rusch D."/>
            <person name="Podicherti R."/>
            <person name="Tsui H.-C.T."/>
            <person name="Winkler M.E."/>
        </authorList>
    </citation>
    <scope>NUCLEOTIDE SEQUENCE</scope>
</reference>
<dbReference type="SMART" id="SM00062">
    <property type="entry name" value="PBPb"/>
    <property type="match status" value="1"/>
</dbReference>
<proteinExistence type="predicted"/>
<dbReference type="PANTHER" id="PTHR35936">
    <property type="entry name" value="MEMBRANE-BOUND LYTIC MUREIN TRANSGLYCOSYLASE F"/>
    <property type="match status" value="1"/>
</dbReference>
<accession>A0A381NQ40</accession>
<evidence type="ECO:0000259" key="2">
    <source>
        <dbReference type="SMART" id="SM00062"/>
    </source>
</evidence>
<name>A0A381NQ40_9ZZZZ</name>
<protein>
    <recommendedName>
        <fullName evidence="2">Solute-binding protein family 3/N-terminal domain-containing protein</fullName>
    </recommendedName>
</protein>
<gene>
    <name evidence="3" type="ORF">METZ01_LOCUS9569</name>
</gene>
<sequence>MSENPYKIDTIVPNTLTVCTYTEFAPFSYEKQGRIVGSDILLLKLFAQEMGLGIRIVKKAFEGLWDTPGNGECDIAAAGMMDRKERNLGENGVWSRSYMLVKRSLLIRKTDSDRLRDPKDFIGKKIVVTPESTAHIDANERYMPLGASIIPVVPSQDAIVRRILNYEVDAFGEGNVSNEYLANKHVDHYGNPLLMLADIHEMEVPETLQFAIRSKDRSLAICLNEFIGTYEIPS</sequence>
<dbReference type="AlphaFoldDB" id="A0A381NQ40"/>
<dbReference type="InterPro" id="IPR001638">
    <property type="entry name" value="Solute-binding_3/MltF_N"/>
</dbReference>
<dbReference type="EMBL" id="UINC01000520">
    <property type="protein sequence ID" value="SUZ56715.1"/>
    <property type="molecule type" value="Genomic_DNA"/>
</dbReference>
<dbReference type="Gene3D" id="3.40.190.10">
    <property type="entry name" value="Periplasmic binding protein-like II"/>
    <property type="match status" value="2"/>
</dbReference>
<evidence type="ECO:0000313" key="3">
    <source>
        <dbReference type="EMBL" id="SUZ56715.1"/>
    </source>
</evidence>
<organism evidence="3">
    <name type="scientific">marine metagenome</name>
    <dbReference type="NCBI Taxonomy" id="408172"/>
    <lineage>
        <taxon>unclassified sequences</taxon>
        <taxon>metagenomes</taxon>
        <taxon>ecological metagenomes</taxon>
    </lineage>
</organism>
<keyword evidence="1" id="KW-0732">Signal</keyword>
<dbReference type="SUPFAM" id="SSF53850">
    <property type="entry name" value="Periplasmic binding protein-like II"/>
    <property type="match status" value="1"/>
</dbReference>
<feature type="domain" description="Solute-binding protein family 3/N-terminal" evidence="2">
    <location>
        <begin position="15"/>
        <end position="233"/>
    </location>
</feature>
<dbReference type="Pfam" id="PF00497">
    <property type="entry name" value="SBP_bac_3"/>
    <property type="match status" value="1"/>
</dbReference>
<dbReference type="PANTHER" id="PTHR35936:SF17">
    <property type="entry name" value="ARGININE-BINDING EXTRACELLULAR PROTEIN ARTP"/>
    <property type="match status" value="1"/>
</dbReference>
<evidence type="ECO:0000256" key="1">
    <source>
        <dbReference type="ARBA" id="ARBA00022729"/>
    </source>
</evidence>